<evidence type="ECO:0000313" key="1">
    <source>
        <dbReference type="EMBL" id="SFG28053.1"/>
    </source>
</evidence>
<accession>A0A1I2QKB6</accession>
<proteinExistence type="predicted"/>
<dbReference type="Proteomes" id="UP000199337">
    <property type="component" value="Unassembled WGS sequence"/>
</dbReference>
<name>A0A1I2QKB6_9FIRM</name>
<dbReference type="RefSeq" id="WP_092469755.1">
    <property type="nucleotide sequence ID" value="NZ_FOOX01000003.1"/>
</dbReference>
<dbReference type="OrthoDB" id="9855167at2"/>
<dbReference type="AlphaFoldDB" id="A0A1I2QKB6"/>
<keyword evidence="2" id="KW-1185">Reference proteome</keyword>
<gene>
    <name evidence="1" type="ORF">SAMN05660649_01252</name>
</gene>
<reference evidence="2" key="1">
    <citation type="submission" date="2016-10" db="EMBL/GenBank/DDBJ databases">
        <authorList>
            <person name="Varghese N."/>
            <person name="Submissions S."/>
        </authorList>
    </citation>
    <scope>NUCLEOTIDE SEQUENCE [LARGE SCALE GENOMIC DNA]</scope>
    <source>
        <strain evidence="2">DSM 17038</strain>
    </source>
</reference>
<evidence type="ECO:0000313" key="2">
    <source>
        <dbReference type="Proteomes" id="UP000199337"/>
    </source>
</evidence>
<protein>
    <submittedName>
        <fullName evidence="1">Uncharacterized protein</fullName>
    </submittedName>
</protein>
<dbReference type="STRING" id="341036.SAMN05660649_01252"/>
<organism evidence="1 2">
    <name type="scientific">Desulfotruncus arcticus DSM 17038</name>
    <dbReference type="NCBI Taxonomy" id="1121424"/>
    <lineage>
        <taxon>Bacteria</taxon>
        <taxon>Bacillati</taxon>
        <taxon>Bacillota</taxon>
        <taxon>Clostridia</taxon>
        <taxon>Eubacteriales</taxon>
        <taxon>Desulfallaceae</taxon>
        <taxon>Desulfotruncus</taxon>
    </lineage>
</organism>
<sequence>MYNNILINIYNSIHKVESRLNHLECKYPDIVKEDDVTRVYNLLAELCEETNTLGNLISAFGQLSSPTLEIINNLLNSELNSNNTDKEVTKDLMVIKKIVNELIALRKQGE</sequence>
<dbReference type="EMBL" id="FOOX01000003">
    <property type="protein sequence ID" value="SFG28053.1"/>
    <property type="molecule type" value="Genomic_DNA"/>
</dbReference>